<comment type="caution">
    <text evidence="8">The sequence shown here is derived from an EMBL/GenBank/DDBJ whole genome shotgun (WGS) entry which is preliminary data.</text>
</comment>
<dbReference type="InterPro" id="IPR036852">
    <property type="entry name" value="Peptidase_S8/S53_dom_sf"/>
</dbReference>
<comment type="similarity">
    <text evidence="1 5 6">Belongs to the peptidase S8 family.</text>
</comment>
<evidence type="ECO:0000256" key="3">
    <source>
        <dbReference type="ARBA" id="ARBA00022801"/>
    </source>
</evidence>
<evidence type="ECO:0000259" key="7">
    <source>
        <dbReference type="Pfam" id="PF00082"/>
    </source>
</evidence>
<keyword evidence="4 5" id="KW-0720">Serine protease</keyword>
<evidence type="ECO:0000256" key="6">
    <source>
        <dbReference type="RuleBase" id="RU003355"/>
    </source>
</evidence>
<evidence type="ECO:0000313" key="8">
    <source>
        <dbReference type="EMBL" id="GAA0250272.1"/>
    </source>
</evidence>
<evidence type="ECO:0000256" key="5">
    <source>
        <dbReference type="PROSITE-ProRule" id="PRU01240"/>
    </source>
</evidence>
<keyword evidence="3 5" id="KW-0378">Hydrolase</keyword>
<accession>A0ABN0UGZ5</accession>
<evidence type="ECO:0000256" key="4">
    <source>
        <dbReference type="ARBA" id="ARBA00022825"/>
    </source>
</evidence>
<organism evidence="8 9">
    <name type="scientific">Saccharothrix mutabilis subsp. mutabilis</name>
    <dbReference type="NCBI Taxonomy" id="66855"/>
    <lineage>
        <taxon>Bacteria</taxon>
        <taxon>Bacillati</taxon>
        <taxon>Actinomycetota</taxon>
        <taxon>Actinomycetes</taxon>
        <taxon>Pseudonocardiales</taxon>
        <taxon>Pseudonocardiaceae</taxon>
        <taxon>Saccharothrix</taxon>
    </lineage>
</organism>
<dbReference type="Proteomes" id="UP001500416">
    <property type="component" value="Unassembled WGS sequence"/>
</dbReference>
<evidence type="ECO:0000256" key="2">
    <source>
        <dbReference type="ARBA" id="ARBA00022670"/>
    </source>
</evidence>
<protein>
    <submittedName>
        <fullName evidence="8">S8 family serine peptidase</fullName>
    </submittedName>
</protein>
<dbReference type="Gene3D" id="3.50.30.30">
    <property type="match status" value="1"/>
</dbReference>
<dbReference type="InterPro" id="IPR022398">
    <property type="entry name" value="Peptidase_S8_His-AS"/>
</dbReference>
<dbReference type="InterPro" id="IPR015500">
    <property type="entry name" value="Peptidase_S8_subtilisin-rel"/>
</dbReference>
<dbReference type="InterPro" id="IPR050131">
    <property type="entry name" value="Peptidase_S8_subtilisin-like"/>
</dbReference>
<dbReference type="PROSITE" id="PS51892">
    <property type="entry name" value="SUBTILASE"/>
    <property type="match status" value="1"/>
</dbReference>
<name>A0ABN0UGZ5_9PSEU</name>
<dbReference type="InterPro" id="IPR023828">
    <property type="entry name" value="Peptidase_S8_Ser-AS"/>
</dbReference>
<feature type="active site" description="Charge relay system" evidence="5">
    <location>
        <position position="203"/>
    </location>
</feature>
<dbReference type="PRINTS" id="PR00723">
    <property type="entry name" value="SUBTILISIN"/>
</dbReference>
<dbReference type="InterPro" id="IPR000209">
    <property type="entry name" value="Peptidase_S8/S53_dom"/>
</dbReference>
<dbReference type="Pfam" id="PF00082">
    <property type="entry name" value="Peptidase_S8"/>
    <property type="match status" value="1"/>
</dbReference>
<dbReference type="PANTHER" id="PTHR43806">
    <property type="entry name" value="PEPTIDASE S8"/>
    <property type="match status" value="1"/>
</dbReference>
<feature type="active site" description="Charge relay system" evidence="5">
    <location>
        <position position="379"/>
    </location>
</feature>
<dbReference type="PROSITE" id="PS00138">
    <property type="entry name" value="SUBTILASE_SER"/>
    <property type="match status" value="1"/>
</dbReference>
<dbReference type="PROSITE" id="PS00136">
    <property type="entry name" value="SUBTILASE_ASP"/>
    <property type="match status" value="1"/>
</dbReference>
<sequence>MERITLITGDVVTYQGDPSSARVEPAAREDGSQPAFFTTTTGEGVFVQPSDALPLIEAGTLDADLFNVTALAADGRTDRETGTIPVIAEPDGGPLDLTVHTRLSDAVGARVDKARAPHVWQSLKTGDLGVAKVSLDRKVKALLDRTTVQVGAPAAWALGLDGSGVKVAVVDTGVDAEHPDLVGRVAAAADFTADGDGVDRHGHGTHVASTVAGTGAASGGKYRGVAPGATLLSAKVFDSSGAGDESQVMAGIEWAVEQGADVVNLSLGAGVTDGADPMSELVDSLSEKTGTLFVVAAGNAGSGNRTISTPGAAARALTVGAVDRDDKLAWFSSRGPRLRDALVKPEIVAPGVDVVAARATGTSMGSPVDERYTASSGTSMATPHVAGAAALLAQQHPDWTGQAIKDALASTAKDVGYKWFEQGAGRLDVARAVTQRATGPASASFGRVEGTEPVHRPLTLRNAGDAAVRADLALAVQSWDGGRPDPDSMRLAAGAVTLPPGSTADAAVAVDPDEGPFGVYGGTVVATTPDGGTIRTPVSTYHPAPLVAVTVRVLDSAGAPAKRATVSLVDDTLGAGGGNDPFVDQNVQKVGIVNGEGRLTVRRGTYSALGWTSEVGLTARRWYGLSAAEVAVDGPTTITLDSRATVPVSLGTTTRTEQRDRTVALRRVVSPEDYRPGSITEVGVSAGGADWETRVTPAPATRVGAISLQDYAIRSDTAVDLTAGGLRFSPAYDIGSVTAAWPGEHRLAVVPHDGADVRGKAVLLRVPAPTGAGDPVTAVNTVVANAARGAAQAGAAALVAYVDVPGAIPIAPLRNQPLPVFSLDRREGEALRTGPREVLFTVRAAPTAMFNLDVVDRNGVPADHARRFGPADLVATKTTYHADRPGVTGFKSWYAFPDKLWKTQFIQGTPIPLPGTWTEYTGPADDRTLWKRTTNVSAGTAATLSMNQFTVHRAGRTTMPDEHWFRAPVRSAAVELPASHPALAPWAAGRWRVPCSHCREGDLFTPALEWVDGEHYVSPQENSRYFTTTTARLFRGAEEIAPVQDPYARFPRFRMAPESAKYRLEVTDVMAGAGKPGAPSTLLFGHAQRVSTTWQFTSARSESPPPAGFGCADGDRCSFQPLVQIDYRLPLDAGNALTGDAFEIAAASHTGARGAGPVLWARVAYSLDGTTWTDLPVKAVDTGRWSVTAPKVSGDVWLRTEARDTRGNTVVQTVERAYRSR</sequence>
<dbReference type="PROSITE" id="PS00137">
    <property type="entry name" value="SUBTILASE_HIS"/>
    <property type="match status" value="1"/>
</dbReference>
<proteinExistence type="inferred from homology"/>
<dbReference type="SUPFAM" id="SSF52743">
    <property type="entry name" value="Subtilisin-like"/>
    <property type="match status" value="1"/>
</dbReference>
<feature type="active site" description="Charge relay system" evidence="5">
    <location>
        <position position="171"/>
    </location>
</feature>
<reference evidence="8 9" key="1">
    <citation type="journal article" date="2019" name="Int. J. Syst. Evol. Microbiol.">
        <title>The Global Catalogue of Microorganisms (GCM) 10K type strain sequencing project: providing services to taxonomists for standard genome sequencing and annotation.</title>
        <authorList>
            <consortium name="The Broad Institute Genomics Platform"/>
            <consortium name="The Broad Institute Genome Sequencing Center for Infectious Disease"/>
            <person name="Wu L."/>
            <person name="Ma J."/>
        </authorList>
    </citation>
    <scope>NUCLEOTIDE SEQUENCE [LARGE SCALE GENOMIC DNA]</scope>
    <source>
        <strain evidence="8 9">JCM 3380</strain>
    </source>
</reference>
<evidence type="ECO:0000313" key="9">
    <source>
        <dbReference type="Proteomes" id="UP001500416"/>
    </source>
</evidence>
<dbReference type="InterPro" id="IPR023827">
    <property type="entry name" value="Peptidase_S8_Asp-AS"/>
</dbReference>
<dbReference type="PANTHER" id="PTHR43806:SF65">
    <property type="entry name" value="SERINE PROTEASE APRX"/>
    <property type="match status" value="1"/>
</dbReference>
<gene>
    <name evidence="8" type="ORF">GCM10010492_58040</name>
</gene>
<keyword evidence="2 5" id="KW-0645">Protease</keyword>
<evidence type="ECO:0000256" key="1">
    <source>
        <dbReference type="ARBA" id="ARBA00011073"/>
    </source>
</evidence>
<feature type="domain" description="Peptidase S8/S53" evidence="7">
    <location>
        <begin position="162"/>
        <end position="422"/>
    </location>
</feature>
<keyword evidence="9" id="KW-1185">Reference proteome</keyword>
<dbReference type="Gene3D" id="3.40.50.200">
    <property type="entry name" value="Peptidase S8/S53 domain"/>
    <property type="match status" value="1"/>
</dbReference>
<dbReference type="EMBL" id="BAAABU010000018">
    <property type="protein sequence ID" value="GAA0250272.1"/>
    <property type="molecule type" value="Genomic_DNA"/>
</dbReference>